<accession>A0AAD2H857</accession>
<comment type="caution">
    <text evidence="2">The sequence shown here is derived from an EMBL/GenBank/DDBJ whole genome shotgun (WGS) entry which is preliminary data.</text>
</comment>
<sequence length="115" mass="12269">FGNCLGRLYTFTLLYNLHAKIDMANDQRLRPTFFTGSMAGGGTPVMTQTADIAFAAPGAVTVEHGYPRQSFGAPSHPVVRQSAALPPMRDPGEEEIDSESSVASKGPDDAVKEEV</sequence>
<keyword evidence="3" id="KW-1185">Reference proteome</keyword>
<dbReference type="EMBL" id="CAVNYO010000169">
    <property type="protein sequence ID" value="CAK5271303.1"/>
    <property type="molecule type" value="Genomic_DNA"/>
</dbReference>
<reference evidence="2" key="1">
    <citation type="submission" date="2023-11" db="EMBL/GenBank/DDBJ databases">
        <authorList>
            <person name="De Vega J J."/>
            <person name="De Vega J J."/>
        </authorList>
    </citation>
    <scope>NUCLEOTIDE SEQUENCE</scope>
</reference>
<feature type="region of interest" description="Disordered" evidence="1">
    <location>
        <begin position="71"/>
        <end position="115"/>
    </location>
</feature>
<dbReference type="AlphaFoldDB" id="A0AAD2H857"/>
<protein>
    <submittedName>
        <fullName evidence="2">Uncharacterized protein</fullName>
    </submittedName>
</protein>
<evidence type="ECO:0000313" key="3">
    <source>
        <dbReference type="Proteomes" id="UP001295794"/>
    </source>
</evidence>
<gene>
    <name evidence="2" type="ORF">MYCIT1_LOCUS16262</name>
</gene>
<evidence type="ECO:0000256" key="1">
    <source>
        <dbReference type="SAM" id="MobiDB-lite"/>
    </source>
</evidence>
<feature type="non-terminal residue" evidence="2">
    <location>
        <position position="115"/>
    </location>
</feature>
<name>A0AAD2H857_9AGAR</name>
<feature type="compositionally biased region" description="Basic and acidic residues" evidence="1">
    <location>
        <begin position="106"/>
        <end position="115"/>
    </location>
</feature>
<evidence type="ECO:0000313" key="2">
    <source>
        <dbReference type="EMBL" id="CAK5271303.1"/>
    </source>
</evidence>
<proteinExistence type="predicted"/>
<dbReference type="Proteomes" id="UP001295794">
    <property type="component" value="Unassembled WGS sequence"/>
</dbReference>
<organism evidence="2 3">
    <name type="scientific">Mycena citricolor</name>
    <dbReference type="NCBI Taxonomy" id="2018698"/>
    <lineage>
        <taxon>Eukaryota</taxon>
        <taxon>Fungi</taxon>
        <taxon>Dikarya</taxon>
        <taxon>Basidiomycota</taxon>
        <taxon>Agaricomycotina</taxon>
        <taxon>Agaricomycetes</taxon>
        <taxon>Agaricomycetidae</taxon>
        <taxon>Agaricales</taxon>
        <taxon>Marasmiineae</taxon>
        <taxon>Mycenaceae</taxon>
        <taxon>Mycena</taxon>
    </lineage>
</organism>